<dbReference type="Proteomes" id="UP001162480">
    <property type="component" value="Chromosome 15"/>
</dbReference>
<accession>A0AA36BFT4</accession>
<reference evidence="2" key="1">
    <citation type="submission" date="2023-08" db="EMBL/GenBank/DDBJ databases">
        <authorList>
            <person name="Alioto T."/>
            <person name="Alioto T."/>
            <person name="Gomez Garrido J."/>
        </authorList>
    </citation>
    <scope>NUCLEOTIDE SEQUENCE</scope>
</reference>
<name>A0AA36BFT4_OCTVU</name>
<dbReference type="AlphaFoldDB" id="A0AA36BFT4"/>
<proteinExistence type="predicted"/>
<gene>
    <name evidence="2" type="ORF">OCTVUL_1B010230</name>
</gene>
<evidence type="ECO:0000256" key="1">
    <source>
        <dbReference type="SAM" id="MobiDB-lite"/>
    </source>
</evidence>
<keyword evidence="3" id="KW-1185">Reference proteome</keyword>
<feature type="region of interest" description="Disordered" evidence="1">
    <location>
        <begin position="13"/>
        <end position="32"/>
    </location>
</feature>
<evidence type="ECO:0000313" key="3">
    <source>
        <dbReference type="Proteomes" id="UP001162480"/>
    </source>
</evidence>
<sequence>MDCEDVDDVLRLTMDSKDEDEENPYDDILHPDDYKTLRSAEDDEKHTMMKWSDRMQQCHSIEFQSLKYEV</sequence>
<evidence type="ECO:0000313" key="2">
    <source>
        <dbReference type="EMBL" id="CAI9733635.1"/>
    </source>
</evidence>
<dbReference type="EMBL" id="OX597828">
    <property type="protein sequence ID" value="CAI9733635.1"/>
    <property type="molecule type" value="Genomic_DNA"/>
</dbReference>
<organism evidence="2 3">
    <name type="scientific">Octopus vulgaris</name>
    <name type="common">Common octopus</name>
    <dbReference type="NCBI Taxonomy" id="6645"/>
    <lineage>
        <taxon>Eukaryota</taxon>
        <taxon>Metazoa</taxon>
        <taxon>Spiralia</taxon>
        <taxon>Lophotrochozoa</taxon>
        <taxon>Mollusca</taxon>
        <taxon>Cephalopoda</taxon>
        <taxon>Coleoidea</taxon>
        <taxon>Octopodiformes</taxon>
        <taxon>Octopoda</taxon>
        <taxon>Incirrata</taxon>
        <taxon>Octopodidae</taxon>
        <taxon>Octopus</taxon>
    </lineage>
</organism>
<protein>
    <submittedName>
        <fullName evidence="2">Uncharacterized protein</fullName>
    </submittedName>
</protein>